<dbReference type="EMBL" id="JAAQWE010000018">
    <property type="protein sequence ID" value="NMX98635.1"/>
    <property type="molecule type" value="Genomic_DNA"/>
</dbReference>
<evidence type="ECO:0000313" key="2">
    <source>
        <dbReference type="Proteomes" id="UP000552560"/>
    </source>
</evidence>
<comment type="caution">
    <text evidence="1">The sequence shown here is derived from an EMBL/GenBank/DDBJ whole genome shotgun (WGS) entry which is preliminary data.</text>
</comment>
<evidence type="ECO:0000313" key="1">
    <source>
        <dbReference type="EMBL" id="NMX98635.1"/>
    </source>
</evidence>
<organism evidence="1 2">
    <name type="scientific">Pseudomonas veronii</name>
    <dbReference type="NCBI Taxonomy" id="76761"/>
    <lineage>
        <taxon>Bacteria</taxon>
        <taxon>Pseudomonadati</taxon>
        <taxon>Pseudomonadota</taxon>
        <taxon>Gammaproteobacteria</taxon>
        <taxon>Pseudomonadales</taxon>
        <taxon>Pseudomonadaceae</taxon>
        <taxon>Pseudomonas</taxon>
    </lineage>
</organism>
<dbReference type="Pfam" id="PF06992">
    <property type="entry name" value="Phage_lambda_P"/>
    <property type="match status" value="1"/>
</dbReference>
<dbReference type="InterPro" id="IPR009731">
    <property type="entry name" value="P-like"/>
</dbReference>
<reference evidence="1 2" key="1">
    <citation type="journal article" date="2020" name="Front. Microbiol.">
        <title>Genetic Organization of the aprX-lipA2 Operon Affects the Proteolytic Potential of Pseudomonas Species in Milk.</title>
        <authorList>
            <person name="Maier C."/>
            <person name="Huptas C."/>
            <person name="von Neubeck M."/>
            <person name="Scherer S."/>
            <person name="Wenning M."/>
            <person name="Lucking G."/>
        </authorList>
    </citation>
    <scope>NUCLEOTIDE SEQUENCE [LARGE SCALE GENOMIC DNA]</scope>
    <source>
        <strain evidence="1 2">WS 4671</strain>
    </source>
</reference>
<name>A0A7Y0ZV58_PSEVE</name>
<proteinExistence type="predicted"/>
<dbReference type="Proteomes" id="UP000552560">
    <property type="component" value="Unassembled WGS sequence"/>
</dbReference>
<dbReference type="GO" id="GO:0006270">
    <property type="term" value="P:DNA replication initiation"/>
    <property type="evidence" value="ECO:0007669"/>
    <property type="project" value="InterPro"/>
</dbReference>
<dbReference type="AlphaFoldDB" id="A0A7Y0ZV58"/>
<accession>A0A7Y0ZV58</accession>
<protein>
    <submittedName>
        <fullName evidence="1">Replication protein P</fullName>
    </submittedName>
</protein>
<sequence>MKKVTQMIPGAARALATAAPYQAPAQTGTQLGVVDDATGEVVERLFRQLQAIFPAHKQAWPDDKAKAAAMRNWTMGFMAAGIRTLEQIRYGIEQCRKSGSPFAPSVGQFIGWCKPGPEEFGLPASADAWVEALMGVYSHEGVKIAAVATGLFDLRSAKQEDKGLRQRFDHNYAVVIRRAQEGQPLDGKILTGIGHDSQKTAFELANELADQKAQAKIIEQGIPADGKSARALLLAKMNIKREAPRGKEGF</sequence>
<gene>
    <name evidence="1" type="ORF">HBO43_18735</name>
</gene>
<dbReference type="RefSeq" id="WP_169850616.1">
    <property type="nucleotide sequence ID" value="NZ_JAAQWE010000018.1"/>
</dbReference>